<evidence type="ECO:0000256" key="6">
    <source>
        <dbReference type="SAM" id="Phobius"/>
    </source>
</evidence>
<dbReference type="PANTHER" id="PTHR44943">
    <property type="entry name" value="CELLULOSE SYNTHASE OPERON PROTEIN C"/>
    <property type="match status" value="1"/>
</dbReference>
<protein>
    <submittedName>
        <fullName evidence="8">Tetratricopeptide repeat protein</fullName>
    </submittedName>
</protein>
<gene>
    <name evidence="8" type="ORF">AAEJ74_15910</name>
</gene>
<dbReference type="PANTHER" id="PTHR44943:SF4">
    <property type="entry name" value="TPR REPEAT-CONTAINING PROTEIN MJ0798"/>
    <property type="match status" value="1"/>
</dbReference>
<evidence type="ECO:0000256" key="1">
    <source>
        <dbReference type="ARBA" id="ARBA00022737"/>
    </source>
</evidence>
<dbReference type="EMBL" id="JBBWYZ010000013">
    <property type="protein sequence ID" value="MEK9513109.1"/>
    <property type="molecule type" value="Genomic_DNA"/>
</dbReference>
<keyword evidence="7" id="KW-0732">Signal</keyword>
<dbReference type="SUPFAM" id="SSF48452">
    <property type="entry name" value="TPR-like"/>
    <property type="match status" value="2"/>
</dbReference>
<keyword evidence="2 3" id="KW-0802">TPR repeat</keyword>
<evidence type="ECO:0000256" key="3">
    <source>
        <dbReference type="PROSITE-ProRule" id="PRU00339"/>
    </source>
</evidence>
<feature type="repeat" description="TPR" evidence="3">
    <location>
        <begin position="574"/>
        <end position="607"/>
    </location>
</feature>
<dbReference type="RefSeq" id="WP_315663145.1">
    <property type="nucleotide sequence ID" value="NZ_JBBWYZ010000013.1"/>
</dbReference>
<keyword evidence="6" id="KW-1133">Transmembrane helix</keyword>
<sequence>MRLSTLTLLTLTALAANESVNQATAAPNVTSSYNPVSDTENLVDEIDIEISQAELTATVSAPETWSQPELAEDSSLTTDEVVFIASASPALSVAKVSPSVGTSEFGYTVILLNTLLLISTLSPTLTLMFFWLVRRLVIRELVTETNKRLDKFDGLESQLKSSNYQSKKLVKDLEIQVRVAQKYIQFLRKEVEASKASIQELEHLKLQYLRQVQEMMMELQNYRNQTMEQVEPPGVPVPAPPMSQLPSKSTSNHPLPPKHPPTSQPLIADDFLKKGEALINERQYKQAIAACDRALEINPDLDEAWYQKGNALVRLQQYSQALECYDRALKIQPQRSDAWYNRGNVLVRLKRYSPALEAYNQALKIEPNDYAVWHNRGALLRKFQKYEQALDSYDRAIRLEANHYETWHNRGNVLSQLKRYQEAISSYDRAIQINPGQFDIWANRGMDLCHIHQYSEALSCYEQAISLNSKEPELWISQGGVLVKLARHEEAVICYDRAISLKSDSYEAWMGRGEILTALKQYEQALANWDRVIALQPDAYQAWCQRGICLEKMEQHDDAIACFDTAIALKPDHAESWRHRGALLSRLKKYQEAIASLGKAISIQKDLRNGKKSANASQSIGDNNGFSPVPT</sequence>
<evidence type="ECO:0000313" key="9">
    <source>
        <dbReference type="Proteomes" id="UP001387447"/>
    </source>
</evidence>
<feature type="repeat" description="TPR" evidence="3">
    <location>
        <begin position="506"/>
        <end position="539"/>
    </location>
</feature>
<dbReference type="InterPro" id="IPR019734">
    <property type="entry name" value="TPR_rpt"/>
</dbReference>
<dbReference type="Pfam" id="PF13181">
    <property type="entry name" value="TPR_8"/>
    <property type="match status" value="3"/>
</dbReference>
<accession>A0ABU9EMC3</accession>
<dbReference type="InterPro" id="IPR011990">
    <property type="entry name" value="TPR-like_helical_dom_sf"/>
</dbReference>
<dbReference type="PROSITE" id="PS50005">
    <property type="entry name" value="TPR"/>
    <property type="match status" value="10"/>
</dbReference>
<feature type="repeat" description="TPR" evidence="3">
    <location>
        <begin position="302"/>
        <end position="335"/>
    </location>
</feature>
<feature type="repeat" description="TPR" evidence="3">
    <location>
        <begin position="370"/>
        <end position="403"/>
    </location>
</feature>
<evidence type="ECO:0000256" key="5">
    <source>
        <dbReference type="SAM" id="MobiDB-lite"/>
    </source>
</evidence>
<comment type="caution">
    <text evidence="8">The sequence shown here is derived from an EMBL/GenBank/DDBJ whole genome shotgun (WGS) entry which is preliminary data.</text>
</comment>
<proteinExistence type="predicted"/>
<feature type="repeat" description="TPR" evidence="3">
    <location>
        <begin position="404"/>
        <end position="437"/>
    </location>
</feature>
<dbReference type="Pfam" id="PF00515">
    <property type="entry name" value="TPR_1"/>
    <property type="match status" value="2"/>
</dbReference>
<feature type="signal peptide" evidence="7">
    <location>
        <begin position="1"/>
        <end position="25"/>
    </location>
</feature>
<feature type="region of interest" description="Disordered" evidence="5">
    <location>
        <begin position="612"/>
        <end position="631"/>
    </location>
</feature>
<dbReference type="Pfam" id="PF13432">
    <property type="entry name" value="TPR_16"/>
    <property type="match status" value="2"/>
</dbReference>
<evidence type="ECO:0000256" key="2">
    <source>
        <dbReference type="ARBA" id="ARBA00022803"/>
    </source>
</evidence>
<dbReference type="InterPro" id="IPR051685">
    <property type="entry name" value="Ycf3/AcsC/BcsC/TPR_MFPF"/>
</dbReference>
<dbReference type="Gene3D" id="1.25.40.10">
    <property type="entry name" value="Tetratricopeptide repeat domain"/>
    <property type="match status" value="3"/>
</dbReference>
<feature type="repeat" description="TPR" evidence="3">
    <location>
        <begin position="268"/>
        <end position="301"/>
    </location>
</feature>
<feature type="repeat" description="TPR" evidence="3">
    <location>
        <begin position="336"/>
        <end position="369"/>
    </location>
</feature>
<dbReference type="SMART" id="SM00028">
    <property type="entry name" value="TPR"/>
    <property type="match status" value="10"/>
</dbReference>
<name>A0ABU9EMC3_LIMFS</name>
<dbReference type="PROSITE" id="PS50293">
    <property type="entry name" value="TPR_REGION"/>
    <property type="match status" value="3"/>
</dbReference>
<dbReference type="Proteomes" id="UP001387447">
    <property type="component" value="Unassembled WGS sequence"/>
</dbReference>
<feature type="chain" id="PRO_5046356046" evidence="7">
    <location>
        <begin position="26"/>
        <end position="631"/>
    </location>
</feature>
<keyword evidence="6" id="KW-0472">Membrane</keyword>
<feature type="repeat" description="TPR" evidence="3">
    <location>
        <begin position="438"/>
        <end position="471"/>
    </location>
</feature>
<reference evidence="8 9" key="1">
    <citation type="journal article" date="2024" name="Front. Microbiol.">
        <title>Transcriptomic insights into the dominance of two phototrophs throughout the water column of a tropical hypersaline-alkaline crater lake (Dziani Dzaha, Mayotte).</title>
        <authorList>
            <person name="Duperron S."/>
            <person name="Halary S."/>
            <person name="Bouly J.-P."/>
            <person name="Roussel T."/>
            <person name="Hugoni M."/>
            <person name="Bruto M."/>
            <person name="Oger P."/>
            <person name="Duval C."/>
            <person name="Woo A."/>
            <person name="Jezequiel D."/>
            <person name="Ader M."/>
            <person name="Leboulanger C."/>
            <person name="Agogue H."/>
            <person name="Grossi V."/>
            <person name="Trousselier M."/>
            <person name="Bernard C."/>
        </authorList>
    </citation>
    <scope>NUCLEOTIDE SEQUENCE [LARGE SCALE GENOMIC DNA]</scope>
    <source>
        <strain evidence="8 9">PMC 851.14</strain>
    </source>
</reference>
<evidence type="ECO:0000256" key="7">
    <source>
        <dbReference type="SAM" id="SignalP"/>
    </source>
</evidence>
<feature type="coiled-coil region" evidence="4">
    <location>
        <begin position="170"/>
        <end position="229"/>
    </location>
</feature>
<keyword evidence="1" id="KW-0677">Repeat</keyword>
<evidence type="ECO:0000256" key="4">
    <source>
        <dbReference type="SAM" id="Coils"/>
    </source>
</evidence>
<feature type="compositionally biased region" description="Polar residues" evidence="5">
    <location>
        <begin position="244"/>
        <end position="253"/>
    </location>
</feature>
<feature type="transmembrane region" description="Helical" evidence="6">
    <location>
        <begin position="105"/>
        <end position="133"/>
    </location>
</feature>
<keyword evidence="4" id="KW-0175">Coiled coil</keyword>
<keyword evidence="9" id="KW-1185">Reference proteome</keyword>
<keyword evidence="6" id="KW-0812">Transmembrane</keyword>
<feature type="region of interest" description="Disordered" evidence="5">
    <location>
        <begin position="229"/>
        <end position="262"/>
    </location>
</feature>
<feature type="repeat" description="TPR" evidence="3">
    <location>
        <begin position="540"/>
        <end position="573"/>
    </location>
</feature>
<evidence type="ECO:0000313" key="8">
    <source>
        <dbReference type="EMBL" id="MEK9513109.1"/>
    </source>
</evidence>
<feature type="repeat" description="TPR" evidence="3">
    <location>
        <begin position="472"/>
        <end position="505"/>
    </location>
</feature>
<feature type="compositionally biased region" description="Pro residues" evidence="5">
    <location>
        <begin position="233"/>
        <end position="243"/>
    </location>
</feature>
<organism evidence="8 9">
    <name type="scientific">Limnospira fusiformis PMC 851.14</name>
    <dbReference type="NCBI Taxonomy" id="2219512"/>
    <lineage>
        <taxon>Bacteria</taxon>
        <taxon>Bacillati</taxon>
        <taxon>Cyanobacteriota</taxon>
        <taxon>Cyanophyceae</taxon>
        <taxon>Oscillatoriophycideae</taxon>
        <taxon>Oscillatoriales</taxon>
        <taxon>Sirenicapillariaceae</taxon>
        <taxon>Limnospira</taxon>
    </lineage>
</organism>